<dbReference type="SMART" id="SM00256">
    <property type="entry name" value="FBOX"/>
    <property type="match status" value="1"/>
</dbReference>
<dbReference type="PROSITE" id="PS50181">
    <property type="entry name" value="FBOX"/>
    <property type="match status" value="1"/>
</dbReference>
<sequence length="86" mass="9769">MDLRSQLHQKKVETEASVVFLPEELILDVVSFLPVKSLIRLKCVRKSWKSLISEPTFVKLHLNRSSRNADLTIVSSTIDYWAGSVA</sequence>
<reference evidence="2 3" key="2">
    <citation type="journal article" date="2017" name="Front. Plant Sci.">
        <title>Gene Classification and Mining of Molecular Markers Useful in Red Clover (Trifolium pratense) Breeding.</title>
        <authorList>
            <person name="Istvanek J."/>
            <person name="Dluhosova J."/>
            <person name="Dluhos P."/>
            <person name="Patkova L."/>
            <person name="Nedelnik J."/>
            <person name="Repkova J."/>
        </authorList>
    </citation>
    <scope>NUCLEOTIDE SEQUENCE [LARGE SCALE GENOMIC DNA]</scope>
    <source>
        <strain evidence="3">cv. Tatra</strain>
        <tissue evidence="2">Young leaves</tissue>
    </source>
</reference>
<dbReference type="Gene3D" id="1.20.1280.50">
    <property type="match status" value="1"/>
</dbReference>
<evidence type="ECO:0000313" key="2">
    <source>
        <dbReference type="EMBL" id="PNX70663.1"/>
    </source>
</evidence>
<dbReference type="InterPro" id="IPR050796">
    <property type="entry name" value="SCF_F-box_component"/>
</dbReference>
<accession>A0A2K3KWK1</accession>
<reference evidence="2 3" key="1">
    <citation type="journal article" date="2014" name="Am. J. Bot.">
        <title>Genome assembly and annotation for red clover (Trifolium pratense; Fabaceae).</title>
        <authorList>
            <person name="Istvanek J."/>
            <person name="Jaros M."/>
            <person name="Krenek A."/>
            <person name="Repkova J."/>
        </authorList>
    </citation>
    <scope>NUCLEOTIDE SEQUENCE [LARGE SCALE GENOMIC DNA]</scope>
    <source>
        <strain evidence="3">cv. Tatra</strain>
        <tissue evidence="2">Young leaves</tissue>
    </source>
</reference>
<evidence type="ECO:0000259" key="1">
    <source>
        <dbReference type="PROSITE" id="PS50181"/>
    </source>
</evidence>
<organism evidence="2 3">
    <name type="scientific">Trifolium pratense</name>
    <name type="common">Red clover</name>
    <dbReference type="NCBI Taxonomy" id="57577"/>
    <lineage>
        <taxon>Eukaryota</taxon>
        <taxon>Viridiplantae</taxon>
        <taxon>Streptophyta</taxon>
        <taxon>Embryophyta</taxon>
        <taxon>Tracheophyta</taxon>
        <taxon>Spermatophyta</taxon>
        <taxon>Magnoliopsida</taxon>
        <taxon>eudicotyledons</taxon>
        <taxon>Gunneridae</taxon>
        <taxon>Pentapetalae</taxon>
        <taxon>rosids</taxon>
        <taxon>fabids</taxon>
        <taxon>Fabales</taxon>
        <taxon>Fabaceae</taxon>
        <taxon>Papilionoideae</taxon>
        <taxon>50 kb inversion clade</taxon>
        <taxon>NPAAA clade</taxon>
        <taxon>Hologalegina</taxon>
        <taxon>IRL clade</taxon>
        <taxon>Trifolieae</taxon>
        <taxon>Trifolium</taxon>
    </lineage>
</organism>
<dbReference type="InterPro" id="IPR001810">
    <property type="entry name" value="F-box_dom"/>
</dbReference>
<gene>
    <name evidence="2" type="ORF">L195_g057619</name>
</gene>
<dbReference type="AlphaFoldDB" id="A0A2K3KWK1"/>
<dbReference type="EMBL" id="ASHM01115179">
    <property type="protein sequence ID" value="PNX70663.1"/>
    <property type="molecule type" value="Genomic_DNA"/>
</dbReference>
<dbReference type="Proteomes" id="UP000236291">
    <property type="component" value="Unassembled WGS sequence"/>
</dbReference>
<name>A0A2K3KWK1_TRIPR</name>
<protein>
    <submittedName>
        <fullName evidence="2">F-box/kelch-repeat protein</fullName>
    </submittedName>
</protein>
<dbReference type="Pfam" id="PF12937">
    <property type="entry name" value="F-box-like"/>
    <property type="match status" value="1"/>
</dbReference>
<dbReference type="PANTHER" id="PTHR31672:SF13">
    <property type="entry name" value="F-BOX PROTEIN CPR30-LIKE"/>
    <property type="match status" value="1"/>
</dbReference>
<dbReference type="InterPro" id="IPR036047">
    <property type="entry name" value="F-box-like_dom_sf"/>
</dbReference>
<evidence type="ECO:0000313" key="3">
    <source>
        <dbReference type="Proteomes" id="UP000236291"/>
    </source>
</evidence>
<dbReference type="SUPFAM" id="SSF81383">
    <property type="entry name" value="F-box domain"/>
    <property type="match status" value="1"/>
</dbReference>
<comment type="caution">
    <text evidence="2">The sequence shown here is derived from an EMBL/GenBank/DDBJ whole genome shotgun (WGS) entry which is preliminary data.</text>
</comment>
<proteinExistence type="predicted"/>
<feature type="non-terminal residue" evidence="2">
    <location>
        <position position="86"/>
    </location>
</feature>
<feature type="domain" description="F-box" evidence="1">
    <location>
        <begin position="15"/>
        <end position="60"/>
    </location>
</feature>
<dbReference type="PANTHER" id="PTHR31672">
    <property type="entry name" value="BNACNNG10540D PROTEIN"/>
    <property type="match status" value="1"/>
</dbReference>